<evidence type="ECO:0000313" key="1">
    <source>
        <dbReference type="EMBL" id="GAA1993440.1"/>
    </source>
</evidence>
<keyword evidence="2" id="KW-1185">Reference proteome</keyword>
<accession>A0ABP5EDS0</accession>
<evidence type="ECO:0008006" key="3">
    <source>
        <dbReference type="Google" id="ProtNLM"/>
    </source>
</evidence>
<gene>
    <name evidence="1" type="ORF">GCM10009799_19190</name>
</gene>
<dbReference type="RefSeq" id="WP_415840622.1">
    <property type="nucleotide sequence ID" value="NZ_CBCSIT010000008.1"/>
</dbReference>
<reference evidence="2" key="1">
    <citation type="journal article" date="2019" name="Int. J. Syst. Evol. Microbiol.">
        <title>The Global Catalogue of Microorganisms (GCM) 10K type strain sequencing project: providing services to taxonomists for standard genome sequencing and annotation.</title>
        <authorList>
            <consortium name="The Broad Institute Genomics Platform"/>
            <consortium name="The Broad Institute Genome Sequencing Center for Infectious Disease"/>
            <person name="Wu L."/>
            <person name="Ma J."/>
        </authorList>
    </citation>
    <scope>NUCLEOTIDE SEQUENCE [LARGE SCALE GENOMIC DNA]</scope>
    <source>
        <strain evidence="2">JCM 15313</strain>
    </source>
</reference>
<protein>
    <recommendedName>
        <fullName evidence="3">Lipoprotein</fullName>
    </recommendedName>
</protein>
<name>A0ABP5EDS0_9ACTN</name>
<organism evidence="1 2">
    <name type="scientific">Nocardiopsis rhodophaea</name>
    <dbReference type="NCBI Taxonomy" id="280238"/>
    <lineage>
        <taxon>Bacteria</taxon>
        <taxon>Bacillati</taxon>
        <taxon>Actinomycetota</taxon>
        <taxon>Actinomycetes</taxon>
        <taxon>Streptosporangiales</taxon>
        <taxon>Nocardiopsidaceae</taxon>
        <taxon>Nocardiopsis</taxon>
    </lineage>
</organism>
<comment type="caution">
    <text evidence="1">The sequence shown here is derived from an EMBL/GenBank/DDBJ whole genome shotgun (WGS) entry which is preliminary data.</text>
</comment>
<proteinExistence type="predicted"/>
<sequence length="112" mass="11483">MLIGTIGALSLVVAGCSSPKEVTAHCVEDKPTARTTSFDGSEKGQRVVDERYCDDSGRAGGGYHYYYGGTVRNGRVSGGSVTRPSDARIVTERGTVIQRGGAGGRGGSGRGG</sequence>
<dbReference type="EMBL" id="BAAAPC010000007">
    <property type="protein sequence ID" value="GAA1993440.1"/>
    <property type="molecule type" value="Genomic_DNA"/>
</dbReference>
<evidence type="ECO:0000313" key="2">
    <source>
        <dbReference type="Proteomes" id="UP001501585"/>
    </source>
</evidence>
<dbReference type="Proteomes" id="UP001501585">
    <property type="component" value="Unassembled WGS sequence"/>
</dbReference>